<evidence type="ECO:0000313" key="3">
    <source>
        <dbReference type="EMBL" id="KPJ54448.1"/>
    </source>
</evidence>
<dbReference type="STRING" id="1703770.AMJ39_00420"/>
<evidence type="ECO:0000313" key="4">
    <source>
        <dbReference type="Proteomes" id="UP000052008"/>
    </source>
</evidence>
<accession>A0A0S7WW83</accession>
<keyword evidence="1" id="KW-0812">Transmembrane</keyword>
<keyword evidence="1" id="KW-0472">Membrane</keyword>
<feature type="transmembrane region" description="Helical" evidence="1">
    <location>
        <begin position="246"/>
        <end position="272"/>
    </location>
</feature>
<proteinExistence type="predicted"/>
<keyword evidence="1" id="KW-1133">Transmembrane helix</keyword>
<dbReference type="InterPro" id="IPR046642">
    <property type="entry name" value="DUF6754"/>
</dbReference>
<gene>
    <name evidence="3" type="ORF">AMJ39_00420</name>
</gene>
<protein>
    <recommendedName>
        <fullName evidence="2">DUF6754 domain-containing protein</fullName>
    </recommendedName>
</protein>
<feature type="transmembrane region" description="Helical" evidence="1">
    <location>
        <begin position="24"/>
        <end position="44"/>
    </location>
</feature>
<dbReference type="PATRIC" id="fig|1703770.3.peg.90"/>
<dbReference type="EMBL" id="LIZS01000002">
    <property type="protein sequence ID" value="KPJ54448.1"/>
    <property type="molecule type" value="Genomic_DNA"/>
</dbReference>
<dbReference type="Proteomes" id="UP000052008">
    <property type="component" value="Unassembled WGS sequence"/>
</dbReference>
<dbReference type="AlphaFoldDB" id="A0A0S7WW83"/>
<organism evidence="3 4">
    <name type="scientific">candidate division TA06 bacterium DG_24</name>
    <dbReference type="NCBI Taxonomy" id="1703770"/>
    <lineage>
        <taxon>Bacteria</taxon>
        <taxon>Bacteria division TA06</taxon>
    </lineage>
</organism>
<feature type="domain" description="DUF6754" evidence="2">
    <location>
        <begin position="15"/>
        <end position="263"/>
    </location>
</feature>
<evidence type="ECO:0000259" key="2">
    <source>
        <dbReference type="Pfam" id="PF20539"/>
    </source>
</evidence>
<comment type="caution">
    <text evidence="3">The sequence shown here is derived from an EMBL/GenBank/DDBJ whole genome shotgun (WGS) entry which is preliminary data.</text>
</comment>
<reference evidence="3 4" key="1">
    <citation type="journal article" date="2015" name="Microbiome">
        <title>Genomic resolution of linkages in carbon, nitrogen, and sulfur cycling among widespread estuary sediment bacteria.</title>
        <authorList>
            <person name="Baker B.J."/>
            <person name="Lazar C.S."/>
            <person name="Teske A.P."/>
            <person name="Dick G.J."/>
        </authorList>
    </citation>
    <scope>NUCLEOTIDE SEQUENCE [LARGE SCALE GENOMIC DNA]</scope>
    <source>
        <strain evidence="3">DG_24</strain>
    </source>
</reference>
<evidence type="ECO:0000256" key="1">
    <source>
        <dbReference type="SAM" id="Phobius"/>
    </source>
</evidence>
<name>A0A0S7WW83_UNCT6</name>
<sequence>MQTVDSEPSGPAASRANWFRTRRLNMFIILVLFFSFVLTYIAQARRGKELFVRRIPGLTAVEEAIGRATEMGKPVLYVPGIGEIDNIMTVASLSILTHVAKITARYESPLLVPTARAVVMSAAEEVVKEAYLSVGKPDAYNPDNIRYLSDAQFAFAAAVNGIMLRERPAANLYMGAFWAESLLLAETGFEAGAIQVAGTAMVSQLPFFITACDYTLIGEELYAASAYLSREPKLLGSLKGSDLGKAFVMVAIIVGVIMETAVAFGVAPLTAIADIFRNFFYVAGQ</sequence>
<dbReference type="Pfam" id="PF20539">
    <property type="entry name" value="DUF6754"/>
    <property type="match status" value="1"/>
</dbReference>